<dbReference type="GeneID" id="61074522"/>
<dbReference type="EMBL" id="FOTJ01000004">
    <property type="protein sequence ID" value="SFL29470.1"/>
    <property type="molecule type" value="Genomic_DNA"/>
</dbReference>
<dbReference type="AlphaFoldDB" id="A0A1I4GIY8"/>
<dbReference type="InterPro" id="IPR036166">
    <property type="entry name" value="YxeA-like_sf"/>
</dbReference>
<reference evidence="1" key="2">
    <citation type="submission" date="2023-04" db="EMBL/GenBank/DDBJ databases">
        <title>Genomic analysis of Lactococcus garvieae isolates.</title>
        <authorList>
            <person name="Zhanghang C."/>
        </authorList>
    </citation>
    <scope>NUCLEOTIDE SEQUENCE</scope>
    <source>
        <strain evidence="1">ZB-1</strain>
    </source>
</reference>
<dbReference type="Proteomes" id="UP001157396">
    <property type="component" value="Unassembled WGS sequence"/>
</dbReference>
<dbReference type="Pfam" id="PF06486">
    <property type="entry name" value="DUF1093"/>
    <property type="match status" value="1"/>
</dbReference>
<evidence type="ECO:0000313" key="2">
    <source>
        <dbReference type="EMBL" id="SFL29470.1"/>
    </source>
</evidence>
<dbReference type="OMA" id="RNQVISW"/>
<dbReference type="SUPFAM" id="SSF159121">
    <property type="entry name" value="BC4932-like"/>
    <property type="match status" value="1"/>
</dbReference>
<protein>
    <submittedName>
        <fullName evidence="1">YxeA family protein</fullName>
    </submittedName>
</protein>
<dbReference type="InterPro" id="IPR006542">
    <property type="entry name" value="DUF1093"/>
</dbReference>
<evidence type="ECO:0000313" key="3">
    <source>
        <dbReference type="Proteomes" id="UP000181969"/>
    </source>
</evidence>
<gene>
    <name evidence="1" type="ORF">QHR29_07345</name>
    <name evidence="2" type="ORF">SAMN05216438_10450</name>
</gene>
<dbReference type="Proteomes" id="UP000181969">
    <property type="component" value="Unassembled WGS sequence"/>
</dbReference>
<dbReference type="EMBL" id="JARYTV010000005">
    <property type="protein sequence ID" value="MDH7960282.1"/>
    <property type="molecule type" value="Genomic_DNA"/>
</dbReference>
<dbReference type="RefSeq" id="WP_014025030.1">
    <property type="nucleotide sequence ID" value="NZ_AP026069.1"/>
</dbReference>
<reference evidence="2 3" key="1">
    <citation type="submission" date="2016-10" db="EMBL/GenBank/DDBJ databases">
        <authorList>
            <person name="de Groot N.N."/>
        </authorList>
    </citation>
    <scope>NUCLEOTIDE SEQUENCE [LARGE SCALE GENOMIC DNA]</scope>
    <source>
        <strain evidence="2 3">M79</strain>
    </source>
</reference>
<accession>A0A1I4GIY8</accession>
<organism evidence="2 3">
    <name type="scientific">Lactococcus garvieae</name>
    <dbReference type="NCBI Taxonomy" id="1363"/>
    <lineage>
        <taxon>Bacteria</taxon>
        <taxon>Bacillati</taxon>
        <taxon>Bacillota</taxon>
        <taxon>Bacilli</taxon>
        <taxon>Lactobacillales</taxon>
        <taxon>Streptococcaceae</taxon>
        <taxon>Lactococcus</taxon>
    </lineage>
</organism>
<dbReference type="Gene3D" id="2.40.50.480">
    <property type="match status" value="1"/>
</dbReference>
<sequence length="114" mass="13054">MKKILLGLVALVLIIGGGFTWYNSEYGGKDYYIQVNKDGKKLTEKTPNGNTWHGFGYNEKGFDQAGHEKDLEFTALHNLRHDAYLKLTWNHKNGVTSWEEVQKKDVPEKALDKI</sequence>
<evidence type="ECO:0000313" key="1">
    <source>
        <dbReference type="EMBL" id="MDH7960282.1"/>
    </source>
</evidence>
<dbReference type="NCBIfam" id="TIGR01655">
    <property type="entry name" value="yxeA_fam"/>
    <property type="match status" value="1"/>
</dbReference>
<dbReference type="PANTHER" id="PTHR36433:SF2">
    <property type="entry name" value="YXEA FAMILY PROTEIN"/>
    <property type="match status" value="1"/>
</dbReference>
<dbReference type="PANTHER" id="PTHR36433">
    <property type="entry name" value="HYPOTHETICAL CYTOSOLIC PROTEIN"/>
    <property type="match status" value="1"/>
</dbReference>
<dbReference type="OrthoDB" id="8719215at2"/>
<name>A0A1I4GIY8_9LACT</name>
<proteinExistence type="predicted"/>